<dbReference type="InterPro" id="IPR053154">
    <property type="entry name" value="c-di-AMP_regulator"/>
</dbReference>
<gene>
    <name evidence="2" type="ORF">LX24_02451</name>
</gene>
<dbReference type="PANTHER" id="PTHR37804">
    <property type="entry name" value="CDAA REGULATORY PROTEIN CDAR"/>
    <property type="match status" value="1"/>
</dbReference>
<keyword evidence="3" id="KW-1185">Reference proteome</keyword>
<evidence type="ECO:0000313" key="2">
    <source>
        <dbReference type="EMBL" id="TYO94465.1"/>
    </source>
</evidence>
<dbReference type="Gene3D" id="2.170.120.30">
    <property type="match status" value="1"/>
</dbReference>
<dbReference type="AlphaFoldDB" id="A0A5S4ZNY5"/>
<dbReference type="RefSeq" id="WP_166512414.1">
    <property type="nucleotide sequence ID" value="NZ_VNHM01000015.1"/>
</dbReference>
<reference evidence="2 3" key="1">
    <citation type="submission" date="2019-07" db="EMBL/GenBank/DDBJ databases">
        <title>Genomic Encyclopedia of Type Strains, Phase I: the one thousand microbial genomes (KMG-I) project.</title>
        <authorList>
            <person name="Kyrpides N."/>
        </authorList>
    </citation>
    <scope>NUCLEOTIDE SEQUENCE [LARGE SCALE GENOMIC DNA]</scope>
    <source>
        <strain evidence="2 3">DSM 6562</strain>
    </source>
</reference>
<dbReference type="Gene3D" id="2.170.120.40">
    <property type="entry name" value="YbbR-like domain"/>
    <property type="match status" value="2"/>
</dbReference>
<evidence type="ECO:0000256" key="1">
    <source>
        <dbReference type="SAM" id="MobiDB-lite"/>
    </source>
</evidence>
<protein>
    <submittedName>
        <fullName evidence="2">YbbR domain-containing protein</fullName>
    </submittedName>
</protein>
<sequence length="317" mass="34127">MAFRWRDNSIKILALFMALLLWVYVTNEQNPLMSRNYHIPLAVQGKPEGYVISGLPEKVHIRVQGPRTIGSALGAGDFTAQVNLMGVAEGEWELPVQVTTPPGVELLQVTPRTVKVLTDRITQKNVPVTLNFKGRVAQGLQRGDPVLEPPVVTLHGPSKLLAEINRVGVTVDVSGAEDTLVRDVALQTGVKGVTVSPGRVSVTVPVTALPARELPVRINLTGAPGEGYEVGEILVQPALVWVTGPRQVIENLAEVQSLKVDISGATEDVAREVVLVLPDGATSVKPDRVHITLPIVPQETEPPQPPEEEENTEDAGE</sequence>
<feature type="region of interest" description="Disordered" evidence="1">
    <location>
        <begin position="295"/>
        <end position="317"/>
    </location>
</feature>
<dbReference type="Proteomes" id="UP000323166">
    <property type="component" value="Unassembled WGS sequence"/>
</dbReference>
<dbReference type="PANTHER" id="PTHR37804:SF1">
    <property type="entry name" value="CDAA REGULATORY PROTEIN CDAR"/>
    <property type="match status" value="1"/>
</dbReference>
<dbReference type="EMBL" id="VNHM01000015">
    <property type="protein sequence ID" value="TYO94465.1"/>
    <property type="molecule type" value="Genomic_DNA"/>
</dbReference>
<dbReference type="InterPro" id="IPR012505">
    <property type="entry name" value="YbbR"/>
</dbReference>
<feature type="compositionally biased region" description="Acidic residues" evidence="1">
    <location>
        <begin position="306"/>
        <end position="317"/>
    </location>
</feature>
<comment type="caution">
    <text evidence="2">The sequence shown here is derived from an EMBL/GenBank/DDBJ whole genome shotgun (WGS) entry which is preliminary data.</text>
</comment>
<dbReference type="Pfam" id="PF07949">
    <property type="entry name" value="YbbR"/>
    <property type="match status" value="3"/>
</dbReference>
<evidence type="ECO:0000313" key="3">
    <source>
        <dbReference type="Proteomes" id="UP000323166"/>
    </source>
</evidence>
<name>A0A5S4ZNY5_9FIRM</name>
<proteinExistence type="predicted"/>
<organism evidence="2 3">
    <name type="scientific">Desulfallas thermosapovorans DSM 6562</name>
    <dbReference type="NCBI Taxonomy" id="1121431"/>
    <lineage>
        <taxon>Bacteria</taxon>
        <taxon>Bacillati</taxon>
        <taxon>Bacillota</taxon>
        <taxon>Clostridia</taxon>
        <taxon>Eubacteriales</taxon>
        <taxon>Desulfallaceae</taxon>
        <taxon>Desulfallas</taxon>
    </lineage>
</organism>
<accession>A0A5S4ZNY5</accession>
<dbReference type="CDD" id="cd20206">
    <property type="entry name" value="YbbR"/>
    <property type="match status" value="1"/>
</dbReference>